<dbReference type="RefSeq" id="WP_138220248.1">
    <property type="nucleotide sequence ID" value="NZ_VAUO01000006.1"/>
</dbReference>
<accession>A0A5R8Z051</accession>
<dbReference type="AlphaFoldDB" id="A0A5R8Z051"/>
<comment type="caution">
    <text evidence="1">The sequence shown here is derived from an EMBL/GenBank/DDBJ whole genome shotgun (WGS) entry which is preliminary data.</text>
</comment>
<name>A0A5R8Z051_9PSED</name>
<sequence>MLNQTVFYLVDPHERPPYGRVADNLWGTEANIDSDGDSRTPDDTQWTELSLILRDGVDEAQIHIDPISDRPLILKIRSFDADLVERTARFLSEYTKGKIELIEPNLRF</sequence>
<keyword evidence="2" id="KW-1185">Reference proteome</keyword>
<dbReference type="EMBL" id="VAUO01000006">
    <property type="protein sequence ID" value="TLP59182.1"/>
    <property type="molecule type" value="Genomic_DNA"/>
</dbReference>
<dbReference type="Proteomes" id="UP000309819">
    <property type="component" value="Unassembled WGS sequence"/>
</dbReference>
<evidence type="ECO:0000313" key="1">
    <source>
        <dbReference type="EMBL" id="TLP59182.1"/>
    </source>
</evidence>
<dbReference type="OrthoDB" id="6896186at2"/>
<reference evidence="1 2" key="1">
    <citation type="submission" date="2019-05" db="EMBL/GenBank/DDBJ databases">
        <title>Pseudomonas sp. SC006 isolated from lettuce that can produce HBGAs.</title>
        <authorList>
            <person name="Wang D."/>
            <person name="Liao N."/>
            <person name="Liu D."/>
            <person name="Zhang Z."/>
            <person name="Zou S."/>
        </authorList>
    </citation>
    <scope>NUCLEOTIDE SEQUENCE [LARGE SCALE GENOMIC DNA]</scope>
    <source>
        <strain evidence="1 2">SC006</strain>
    </source>
</reference>
<organism evidence="1 2">
    <name type="scientific">Pseudomonas mosselii</name>
    <dbReference type="NCBI Taxonomy" id="78327"/>
    <lineage>
        <taxon>Bacteria</taxon>
        <taxon>Pseudomonadati</taxon>
        <taxon>Pseudomonadota</taxon>
        <taxon>Gammaproteobacteria</taxon>
        <taxon>Pseudomonadales</taxon>
        <taxon>Pseudomonadaceae</taxon>
        <taxon>Pseudomonas</taxon>
    </lineage>
</organism>
<evidence type="ECO:0000313" key="2">
    <source>
        <dbReference type="Proteomes" id="UP000309819"/>
    </source>
</evidence>
<gene>
    <name evidence="1" type="ORF">FEM01_14905</name>
</gene>
<protein>
    <submittedName>
        <fullName evidence="1">Uncharacterized protein</fullName>
    </submittedName>
</protein>
<proteinExistence type="predicted"/>